<dbReference type="EMBL" id="CP022388">
    <property type="protein sequence ID" value="ATA92479.1"/>
    <property type="molecule type" value="Genomic_DNA"/>
</dbReference>
<evidence type="ECO:0000313" key="1">
    <source>
        <dbReference type="EMBL" id="ATA92479.1"/>
    </source>
</evidence>
<organism evidence="1 2">
    <name type="scientific">Capnocytophaga canimorsus</name>
    <dbReference type="NCBI Taxonomy" id="28188"/>
    <lineage>
        <taxon>Bacteria</taxon>
        <taxon>Pseudomonadati</taxon>
        <taxon>Bacteroidota</taxon>
        <taxon>Flavobacteriia</taxon>
        <taxon>Flavobacteriales</taxon>
        <taxon>Flavobacteriaceae</taxon>
        <taxon>Capnocytophaga</taxon>
    </lineage>
</organism>
<evidence type="ECO:0008006" key="3">
    <source>
        <dbReference type="Google" id="ProtNLM"/>
    </source>
</evidence>
<dbReference type="Proteomes" id="UP000243136">
    <property type="component" value="Chromosome"/>
</dbReference>
<gene>
    <name evidence="1" type="ORF">CGC56_10100</name>
</gene>
<sequence>MAVSAQRTRYQRGYQKANGTYVLPHYKTHINRTNHDNFSTQGNINFYTGSYGTRARDYSLGAYNYGNGKTIRSGSRGGQYYVNDRGRKVYVPKRK</sequence>
<name>A0A250G4Y2_9FLAO</name>
<reference evidence="2" key="1">
    <citation type="submission" date="2017-06" db="EMBL/GenBank/DDBJ databases">
        <title>Capnocytophaga spp. assemblies.</title>
        <authorList>
            <person name="Gulvik C.A."/>
        </authorList>
    </citation>
    <scope>NUCLEOTIDE SEQUENCE [LARGE SCALE GENOMIC DNA]</scope>
    <source>
        <strain evidence="2">H5594</strain>
    </source>
</reference>
<evidence type="ECO:0000313" key="2">
    <source>
        <dbReference type="Proteomes" id="UP000243136"/>
    </source>
</evidence>
<accession>A0A250G4Y2</accession>
<protein>
    <recommendedName>
        <fullName evidence="3">PBCV-specific basic adaptor domain-containing protein</fullName>
    </recommendedName>
</protein>
<proteinExistence type="predicted"/>
<dbReference type="AlphaFoldDB" id="A0A250G4Y2"/>